<dbReference type="Gene3D" id="1.10.101.10">
    <property type="entry name" value="PGBD-like superfamily/PGBD"/>
    <property type="match status" value="1"/>
</dbReference>
<dbReference type="GO" id="GO:0004222">
    <property type="term" value="F:metalloendopeptidase activity"/>
    <property type="evidence" value="ECO:0007669"/>
    <property type="project" value="TreeGrafter"/>
</dbReference>
<dbReference type="SUPFAM" id="SSF51261">
    <property type="entry name" value="Duplicated hybrid motif"/>
    <property type="match status" value="1"/>
</dbReference>
<reference evidence="5 6" key="1">
    <citation type="submission" date="2016-10" db="EMBL/GenBank/DDBJ databases">
        <authorList>
            <person name="de Groot N.N."/>
        </authorList>
    </citation>
    <scope>NUCLEOTIDE SEQUENCE [LARGE SCALE GENOMIC DNA]</scope>
    <source>
        <strain evidence="5 6">DSM 23126</strain>
    </source>
</reference>
<evidence type="ECO:0000256" key="2">
    <source>
        <dbReference type="SAM" id="SignalP"/>
    </source>
</evidence>
<protein>
    <submittedName>
        <fullName evidence="5">Putative peptidoglycan binding domain-containing protein</fullName>
    </submittedName>
</protein>
<dbReference type="InterPro" id="IPR002477">
    <property type="entry name" value="Peptidoglycan-bd-like"/>
</dbReference>
<dbReference type="SUPFAM" id="SSF47090">
    <property type="entry name" value="PGBD-like"/>
    <property type="match status" value="1"/>
</dbReference>
<keyword evidence="2" id="KW-0732">Signal</keyword>
<gene>
    <name evidence="5" type="ORF">SAMN05421781_1917</name>
</gene>
<dbReference type="Gene3D" id="2.70.70.10">
    <property type="entry name" value="Glucose Permease (Domain IIA)"/>
    <property type="match status" value="1"/>
</dbReference>
<evidence type="ECO:0000313" key="6">
    <source>
        <dbReference type="Proteomes" id="UP000199488"/>
    </source>
</evidence>
<dbReference type="InterPro" id="IPR036365">
    <property type="entry name" value="PGBD-like_sf"/>
</dbReference>
<evidence type="ECO:0000256" key="1">
    <source>
        <dbReference type="SAM" id="MobiDB-lite"/>
    </source>
</evidence>
<dbReference type="InterPro" id="IPR050570">
    <property type="entry name" value="Cell_wall_metabolism_enzyme"/>
</dbReference>
<dbReference type="OrthoDB" id="9805070at2"/>
<organism evidence="5 6">
    <name type="scientific">Marinococcus luteus</name>
    <dbReference type="NCBI Taxonomy" id="1122204"/>
    <lineage>
        <taxon>Bacteria</taxon>
        <taxon>Bacillati</taxon>
        <taxon>Bacillota</taxon>
        <taxon>Bacilli</taxon>
        <taxon>Bacillales</taxon>
        <taxon>Bacillaceae</taxon>
        <taxon>Marinococcus</taxon>
    </lineage>
</organism>
<dbReference type="Pfam" id="PF01551">
    <property type="entry name" value="Peptidase_M23"/>
    <property type="match status" value="1"/>
</dbReference>
<feature type="region of interest" description="Disordered" evidence="1">
    <location>
        <begin position="88"/>
        <end position="112"/>
    </location>
</feature>
<dbReference type="CDD" id="cd12797">
    <property type="entry name" value="M23_peptidase"/>
    <property type="match status" value="1"/>
</dbReference>
<evidence type="ECO:0000313" key="5">
    <source>
        <dbReference type="EMBL" id="SDW60010.1"/>
    </source>
</evidence>
<feature type="signal peptide" evidence="2">
    <location>
        <begin position="1"/>
        <end position="23"/>
    </location>
</feature>
<feature type="compositionally biased region" description="Low complexity" evidence="1">
    <location>
        <begin position="95"/>
        <end position="112"/>
    </location>
</feature>
<dbReference type="Proteomes" id="UP000199488">
    <property type="component" value="Unassembled WGS sequence"/>
</dbReference>
<name>A0A1H2UV51_9BACI</name>
<dbReference type="InterPro" id="IPR036366">
    <property type="entry name" value="PGBDSf"/>
</dbReference>
<evidence type="ECO:0000259" key="3">
    <source>
        <dbReference type="Pfam" id="PF01471"/>
    </source>
</evidence>
<dbReference type="InterPro" id="IPR011055">
    <property type="entry name" value="Dup_hybrid_motif"/>
</dbReference>
<accession>A0A1H2UV51</accession>
<dbReference type="PANTHER" id="PTHR21666">
    <property type="entry name" value="PEPTIDASE-RELATED"/>
    <property type="match status" value="1"/>
</dbReference>
<evidence type="ECO:0000259" key="4">
    <source>
        <dbReference type="Pfam" id="PF01551"/>
    </source>
</evidence>
<dbReference type="Pfam" id="PF01471">
    <property type="entry name" value="PG_binding_1"/>
    <property type="match status" value="1"/>
</dbReference>
<feature type="domain" description="M23ase beta-sheet core" evidence="4">
    <location>
        <begin position="141"/>
        <end position="241"/>
    </location>
</feature>
<sequence length="250" mass="25653">MKKFVMSSAVAAAILFAPSVADASIGDQNLKSGMKDSDVSELQQWLNDKGYEAGPVDGVFGPLTKQGVESFQAAQSISVDGIAGPETFGEMNLGDSTSSKSSSDSSEDTAVAAESTYSSSGFALPASGPVTSEYGQRGSGSHNGIDIGYGGSSSISASASGTVTYAGTMSGYGNTIILEHTVNGETYNTLYAHLRSISVSNGESVSQGESIGVMGNTGRSTGRHLHFEVHEGAWNGAKSNAVNPRSYVSF</sequence>
<dbReference type="EMBL" id="FNNC01000003">
    <property type="protein sequence ID" value="SDW60010.1"/>
    <property type="molecule type" value="Genomic_DNA"/>
</dbReference>
<dbReference type="InterPro" id="IPR016047">
    <property type="entry name" value="M23ase_b-sheet_dom"/>
</dbReference>
<keyword evidence="6" id="KW-1185">Reference proteome</keyword>
<dbReference type="STRING" id="1122204.SAMN05421781_1917"/>
<proteinExistence type="predicted"/>
<feature type="domain" description="Peptidoglycan binding-like" evidence="3">
    <location>
        <begin position="36"/>
        <end position="89"/>
    </location>
</feature>
<dbReference type="PANTHER" id="PTHR21666:SF270">
    <property type="entry name" value="MUREIN HYDROLASE ACTIVATOR ENVC"/>
    <property type="match status" value="1"/>
</dbReference>
<dbReference type="AlphaFoldDB" id="A0A1H2UV51"/>
<feature type="chain" id="PRO_5011586894" evidence="2">
    <location>
        <begin position="24"/>
        <end position="250"/>
    </location>
</feature>